<comment type="caution">
    <text evidence="1">The sequence shown here is derived from an EMBL/GenBank/DDBJ whole genome shotgun (WGS) entry which is preliminary data.</text>
</comment>
<name>A0A7J7IT07_BUGNE</name>
<keyword evidence="2" id="KW-1185">Reference proteome</keyword>
<accession>A0A7J7IT07</accession>
<dbReference type="EMBL" id="VXIV02003434">
    <property type="protein sequence ID" value="KAF6017062.1"/>
    <property type="molecule type" value="Genomic_DNA"/>
</dbReference>
<reference evidence="1" key="1">
    <citation type="submission" date="2020-06" db="EMBL/GenBank/DDBJ databases">
        <title>Draft genome of Bugula neritina, a colonial animal packing powerful symbionts and potential medicines.</title>
        <authorList>
            <person name="Rayko M."/>
        </authorList>
    </citation>
    <scope>NUCLEOTIDE SEQUENCE [LARGE SCALE GENOMIC DNA]</scope>
    <source>
        <strain evidence="1">Kwan_BN1</strain>
    </source>
</reference>
<evidence type="ECO:0000313" key="1">
    <source>
        <dbReference type="EMBL" id="KAF6017062.1"/>
    </source>
</evidence>
<proteinExistence type="predicted"/>
<sequence length="166" mass="19087">MISGGHCVPKNRPKTDQLASQIIPLQNCSRANASIHNTALLKLITSKSLQFSPQLPYKVQHSCTFFLDLSKYSLDDVKSDGNGSYKNLGTFKWNYRQLPDGEFTCTRSQHRDFIDSSKLDEHDFVLYKIYFSLASDREFKRVIMFAQNHNSQYVNGVCVVKYHYSC</sequence>
<dbReference type="Proteomes" id="UP000593567">
    <property type="component" value="Unassembled WGS sequence"/>
</dbReference>
<organism evidence="1 2">
    <name type="scientific">Bugula neritina</name>
    <name type="common">Brown bryozoan</name>
    <name type="synonym">Sertularia neritina</name>
    <dbReference type="NCBI Taxonomy" id="10212"/>
    <lineage>
        <taxon>Eukaryota</taxon>
        <taxon>Metazoa</taxon>
        <taxon>Spiralia</taxon>
        <taxon>Lophotrochozoa</taxon>
        <taxon>Bryozoa</taxon>
        <taxon>Gymnolaemata</taxon>
        <taxon>Cheilostomatida</taxon>
        <taxon>Flustrina</taxon>
        <taxon>Buguloidea</taxon>
        <taxon>Bugulidae</taxon>
        <taxon>Bugula</taxon>
    </lineage>
</organism>
<gene>
    <name evidence="1" type="ORF">EB796_024622</name>
</gene>
<dbReference type="AlphaFoldDB" id="A0A7J7IT07"/>
<evidence type="ECO:0000313" key="2">
    <source>
        <dbReference type="Proteomes" id="UP000593567"/>
    </source>
</evidence>
<protein>
    <submittedName>
        <fullName evidence="1">Uncharacterized protein</fullName>
    </submittedName>
</protein>